<evidence type="ECO:0000256" key="1">
    <source>
        <dbReference type="SAM" id="Phobius"/>
    </source>
</evidence>
<gene>
    <name evidence="2" type="ORF">EVEC_LOCUS3236</name>
</gene>
<evidence type="ECO:0000313" key="3">
    <source>
        <dbReference type="Proteomes" id="UP000274131"/>
    </source>
</evidence>
<keyword evidence="3" id="KW-1185">Reference proteome</keyword>
<reference evidence="4" key="1">
    <citation type="submission" date="2017-02" db="UniProtKB">
        <authorList>
            <consortium name="WormBaseParasite"/>
        </authorList>
    </citation>
    <scope>IDENTIFICATION</scope>
</reference>
<protein>
    <submittedName>
        <fullName evidence="4">PSI domain-containing protein</fullName>
    </submittedName>
</protein>
<dbReference type="WBParaSite" id="EVEC_0000352801-mRNA-1">
    <property type="protein sequence ID" value="EVEC_0000352801-mRNA-1"/>
    <property type="gene ID" value="EVEC_0000352801"/>
</dbReference>
<reference evidence="2 3" key="2">
    <citation type="submission" date="2018-10" db="EMBL/GenBank/DDBJ databases">
        <authorList>
            <consortium name="Pathogen Informatics"/>
        </authorList>
    </citation>
    <scope>NUCLEOTIDE SEQUENCE [LARGE SCALE GENOMIC DNA]</scope>
</reference>
<name>A0A0N4V0S7_ENTVE</name>
<dbReference type="Proteomes" id="UP000274131">
    <property type="component" value="Unassembled WGS sequence"/>
</dbReference>
<evidence type="ECO:0000313" key="2">
    <source>
        <dbReference type="EMBL" id="VDD88093.1"/>
    </source>
</evidence>
<feature type="transmembrane region" description="Helical" evidence="1">
    <location>
        <begin position="40"/>
        <end position="58"/>
    </location>
</feature>
<keyword evidence="1" id="KW-0812">Transmembrane</keyword>
<dbReference type="AlphaFoldDB" id="A0A0N4V0S7"/>
<sequence length="143" mass="16797">MCRTFMSSFQYLTQIRSSGDERVADDIHRMADFVMEIRKVSIIIGIIAIVVGFMYLVVKVAKRNLQYKNEHRQFETMREKVKENRNAMMAPCVQCRPELWYTQRSKRCMDMEGDVCAVKGWANKGTLSEFSLKREPYEEVHEG</sequence>
<proteinExistence type="predicted"/>
<organism evidence="4">
    <name type="scientific">Enterobius vermicularis</name>
    <name type="common">Human pinworm</name>
    <dbReference type="NCBI Taxonomy" id="51028"/>
    <lineage>
        <taxon>Eukaryota</taxon>
        <taxon>Metazoa</taxon>
        <taxon>Ecdysozoa</taxon>
        <taxon>Nematoda</taxon>
        <taxon>Chromadorea</taxon>
        <taxon>Rhabditida</taxon>
        <taxon>Spirurina</taxon>
        <taxon>Oxyuridomorpha</taxon>
        <taxon>Oxyuroidea</taxon>
        <taxon>Oxyuridae</taxon>
        <taxon>Enterobius</taxon>
    </lineage>
</organism>
<accession>A0A0N4V0S7</accession>
<evidence type="ECO:0000313" key="4">
    <source>
        <dbReference type="WBParaSite" id="EVEC_0000352801-mRNA-1"/>
    </source>
</evidence>
<keyword evidence="1" id="KW-0472">Membrane</keyword>
<keyword evidence="1" id="KW-1133">Transmembrane helix</keyword>
<dbReference type="EMBL" id="UXUI01007540">
    <property type="protein sequence ID" value="VDD88093.1"/>
    <property type="molecule type" value="Genomic_DNA"/>
</dbReference>